<proteinExistence type="predicted"/>
<dbReference type="RefSeq" id="WP_214154939.1">
    <property type="nucleotide sequence ID" value="NZ_JAHBAY010000002.1"/>
</dbReference>
<dbReference type="Proteomes" id="UP001197247">
    <property type="component" value="Unassembled WGS sequence"/>
</dbReference>
<evidence type="ECO:0008006" key="4">
    <source>
        <dbReference type="Google" id="ProtNLM"/>
    </source>
</evidence>
<evidence type="ECO:0000313" key="2">
    <source>
        <dbReference type="EMBL" id="MBT0768646.1"/>
    </source>
</evidence>
<sequence>MAAVERCRQRAQAYAERAESIIRDYLDHGWDGLAEQIDQAGQTLQHLAEAIADARDTISSALAAVERASATTGLGNLRQHLGGAVEGLGRGVDMLASAAQASDDAATAAQPAHAGFAGSLIDLRDDLISTTEQLHQGHTALEAEHQAAAQFGSPHTPEHPPGPDVPDAPGPWGKPGPGVIPDWVRVAGARLPSRQGDKRAKTTGIVLDPVNGRAAGPEIVSGEDRGLVQDLALRTPRLKFATSLLSHVESHVAAGVRRGLFARESLLVINNRPCRDQLGCDTLLPYILPRGAVLHVYVAHEDGTSHFRTYEGNGELIKP</sequence>
<name>A0ABS5TC42_9ACTN</name>
<feature type="compositionally biased region" description="Pro residues" evidence="1">
    <location>
        <begin position="159"/>
        <end position="174"/>
    </location>
</feature>
<organism evidence="2 3">
    <name type="scientific">Kineosporia corallincola</name>
    <dbReference type="NCBI Taxonomy" id="2835133"/>
    <lineage>
        <taxon>Bacteria</taxon>
        <taxon>Bacillati</taxon>
        <taxon>Actinomycetota</taxon>
        <taxon>Actinomycetes</taxon>
        <taxon>Kineosporiales</taxon>
        <taxon>Kineosporiaceae</taxon>
        <taxon>Kineosporia</taxon>
    </lineage>
</organism>
<dbReference type="Pfam" id="PF14428">
    <property type="entry name" value="DddA-like"/>
    <property type="match status" value="1"/>
</dbReference>
<gene>
    <name evidence="2" type="ORF">KIH74_06890</name>
</gene>
<accession>A0ABS5TC42</accession>
<dbReference type="InterPro" id="IPR032724">
    <property type="entry name" value="SCP1.201-like"/>
</dbReference>
<evidence type="ECO:0000313" key="3">
    <source>
        <dbReference type="Proteomes" id="UP001197247"/>
    </source>
</evidence>
<dbReference type="EMBL" id="JAHBAY010000002">
    <property type="protein sequence ID" value="MBT0768646.1"/>
    <property type="molecule type" value="Genomic_DNA"/>
</dbReference>
<feature type="region of interest" description="Disordered" evidence="1">
    <location>
        <begin position="149"/>
        <end position="179"/>
    </location>
</feature>
<protein>
    <recommendedName>
        <fullName evidence="4">Nucleic acid/nucleotide deaminase of polymorphic system toxin</fullName>
    </recommendedName>
</protein>
<comment type="caution">
    <text evidence="2">The sequence shown here is derived from an EMBL/GenBank/DDBJ whole genome shotgun (WGS) entry which is preliminary data.</text>
</comment>
<reference evidence="2 3" key="1">
    <citation type="submission" date="2021-05" db="EMBL/GenBank/DDBJ databases">
        <title>Kineosporia and Streptomyces sp. nov. two new marine actinobacteria isolated from Coral.</title>
        <authorList>
            <person name="Buangrab K."/>
            <person name="Sutthacheep M."/>
            <person name="Yeemin T."/>
            <person name="Harunari E."/>
            <person name="Igarashi Y."/>
            <person name="Kanchanasin P."/>
            <person name="Tanasupawat S."/>
            <person name="Phongsopitanun W."/>
        </authorList>
    </citation>
    <scope>NUCLEOTIDE SEQUENCE [LARGE SCALE GENOMIC DNA]</scope>
    <source>
        <strain evidence="2 3">J2-2</strain>
    </source>
</reference>
<keyword evidence="3" id="KW-1185">Reference proteome</keyword>
<evidence type="ECO:0000256" key="1">
    <source>
        <dbReference type="SAM" id="MobiDB-lite"/>
    </source>
</evidence>